<comment type="subcellular location">
    <subcellularLocation>
        <location evidence="2">Cytoplasm</location>
    </subcellularLocation>
</comment>
<dbReference type="InterPro" id="IPR003594">
    <property type="entry name" value="HATPase_dom"/>
</dbReference>
<dbReference type="SUPFAM" id="SSF47384">
    <property type="entry name" value="Homodimeric domain of signal transducing histidine kinase"/>
    <property type="match status" value="1"/>
</dbReference>
<dbReference type="Pfam" id="PF01627">
    <property type="entry name" value="Hpt"/>
    <property type="match status" value="1"/>
</dbReference>
<dbReference type="GO" id="GO:0005737">
    <property type="term" value="C:cytoplasm"/>
    <property type="evidence" value="ECO:0007669"/>
    <property type="project" value="UniProtKB-SubCell"/>
</dbReference>
<evidence type="ECO:0000313" key="20">
    <source>
        <dbReference type="Proteomes" id="UP000311008"/>
    </source>
</evidence>
<feature type="modified residue" description="Phosphohistidine" evidence="14">
    <location>
        <position position="48"/>
    </location>
</feature>
<dbReference type="RefSeq" id="WP_140003486.1">
    <property type="nucleotide sequence ID" value="NZ_CP040946.1"/>
</dbReference>
<evidence type="ECO:0000259" key="17">
    <source>
        <dbReference type="PROSITE" id="PS50851"/>
    </source>
</evidence>
<dbReference type="EC" id="2.7.13.3" evidence="3"/>
<evidence type="ECO:0000256" key="1">
    <source>
        <dbReference type="ARBA" id="ARBA00000085"/>
    </source>
</evidence>
<dbReference type="EMBL" id="CP040946">
    <property type="protein sequence ID" value="QDC44152.1"/>
    <property type="molecule type" value="Genomic_DNA"/>
</dbReference>
<dbReference type="CDD" id="cd16916">
    <property type="entry name" value="HATPase_CheA-like"/>
    <property type="match status" value="1"/>
</dbReference>
<evidence type="ECO:0000256" key="12">
    <source>
        <dbReference type="ARBA" id="ARBA00023012"/>
    </source>
</evidence>
<feature type="domain" description="HPt" evidence="18">
    <location>
        <begin position="1"/>
        <end position="105"/>
    </location>
</feature>
<evidence type="ECO:0000256" key="2">
    <source>
        <dbReference type="ARBA" id="ARBA00004496"/>
    </source>
</evidence>
<dbReference type="InterPro" id="IPR036641">
    <property type="entry name" value="HPT_dom_sf"/>
</dbReference>
<keyword evidence="20" id="KW-1185">Reference proteome</keyword>
<dbReference type="Pfam" id="PF02518">
    <property type="entry name" value="HATPase_c"/>
    <property type="match status" value="1"/>
</dbReference>
<evidence type="ECO:0000256" key="6">
    <source>
        <dbReference type="ARBA" id="ARBA00022500"/>
    </source>
</evidence>
<keyword evidence="8" id="KW-0808">Transferase</keyword>
<dbReference type="SUPFAM" id="SSF50341">
    <property type="entry name" value="CheW-like"/>
    <property type="match status" value="1"/>
</dbReference>
<proteinExistence type="predicted"/>
<dbReference type="GO" id="GO:0006935">
    <property type="term" value="P:chemotaxis"/>
    <property type="evidence" value="ECO:0007669"/>
    <property type="project" value="UniProtKB-KW"/>
</dbReference>
<evidence type="ECO:0000259" key="16">
    <source>
        <dbReference type="PROSITE" id="PS50109"/>
    </source>
</evidence>
<evidence type="ECO:0000256" key="8">
    <source>
        <dbReference type="ARBA" id="ARBA00022679"/>
    </source>
</evidence>
<dbReference type="CDD" id="cd00088">
    <property type="entry name" value="HPT"/>
    <property type="match status" value="1"/>
</dbReference>
<dbReference type="Pfam" id="PF01584">
    <property type="entry name" value="CheW"/>
    <property type="match status" value="1"/>
</dbReference>
<feature type="domain" description="Histidine kinase" evidence="16">
    <location>
        <begin position="438"/>
        <end position="644"/>
    </location>
</feature>
<dbReference type="Gene3D" id="1.10.287.560">
    <property type="entry name" value="Histidine kinase CheA-like, homodimeric domain"/>
    <property type="match status" value="1"/>
</dbReference>
<dbReference type="PRINTS" id="PR00344">
    <property type="entry name" value="BCTRLSENSOR"/>
</dbReference>
<name>A0A5B8CS75_9PROT</name>
<dbReference type="InterPro" id="IPR015162">
    <property type="entry name" value="CheY-binding"/>
</dbReference>
<dbReference type="Pfam" id="PF09078">
    <property type="entry name" value="CheY-binding"/>
    <property type="match status" value="1"/>
</dbReference>
<comment type="catalytic activity">
    <reaction evidence="1">
        <text>ATP + protein L-histidine = ADP + protein N-phospho-L-histidine.</text>
        <dbReference type="EC" id="2.7.13.3"/>
    </reaction>
</comment>
<dbReference type="PANTHER" id="PTHR43395">
    <property type="entry name" value="SENSOR HISTIDINE KINASE CHEA"/>
    <property type="match status" value="1"/>
</dbReference>
<evidence type="ECO:0000256" key="11">
    <source>
        <dbReference type="ARBA" id="ARBA00022840"/>
    </source>
</evidence>
<keyword evidence="10" id="KW-0418">Kinase</keyword>
<dbReference type="SUPFAM" id="SSF55874">
    <property type="entry name" value="ATPase domain of HSP90 chaperone/DNA topoisomerase II/histidine kinase"/>
    <property type="match status" value="1"/>
</dbReference>
<dbReference type="InterPro" id="IPR051315">
    <property type="entry name" value="Bact_Chemotaxis_CheA"/>
</dbReference>
<dbReference type="InterPro" id="IPR002545">
    <property type="entry name" value="CheW-lke_dom"/>
</dbReference>
<reference evidence="20" key="1">
    <citation type="journal article" date="2019" name="ISME J.">
        <title>Evolution in action: habitat transition from sediment to the pelagial leads to genome streamlining in Methylophilaceae.</title>
        <authorList>
            <person name="Salcher M."/>
            <person name="Schaefle D."/>
            <person name="Kaspar M."/>
            <person name="Neuenschwander S.M."/>
            <person name="Ghai R."/>
        </authorList>
    </citation>
    <scope>NUCLEOTIDE SEQUENCE [LARGE SCALE GENOMIC DNA]</scope>
    <source>
        <strain evidence="20">MMS-M-51</strain>
    </source>
</reference>
<keyword evidence="12" id="KW-0902">Two-component regulatory system</keyword>
<feature type="compositionally biased region" description="Low complexity" evidence="15">
    <location>
        <begin position="359"/>
        <end position="371"/>
    </location>
</feature>
<comment type="function">
    <text evidence="13">Involved in the transmission of sensory signals from the chemoreceptors to the flagellar motors. CheA is autophosphorylated; it can transfer its phosphate group to either CheB or CheY.</text>
</comment>
<dbReference type="SMART" id="SM00260">
    <property type="entry name" value="CheW"/>
    <property type="match status" value="1"/>
</dbReference>
<sequence>MTVDMSQFYEVFFDEAEELLAEAEHLLLGIDVEAPDIEQLNAIFRAAHSIKGGAATFGFMDMAEITHVLENLLDKLRKNEMALTTEHVDAFLAAKDVIKMQVDGHRHGSEVNAEQVSDVAMMLKSLSEGKGAIPVDPVIAAATPEPEVLKIAAEKPALTISDEEKAKGFTLYDVGLPPVTEKDLANLKDELALLGEVAAYVRGENAHALIVKTDSSADDIVSICSFIVDADALVIQVCGAPASEPAVAETAPPAAATQPVAAAPVAEADLGYGFFDDDPIVAPPAQAAATVTAEGSKDNGKVQVAEEMGYGLFASNGQDSQEEGYGFFAPFKPHPDAPKAQMIGDDNAAAAVAKTNAEPVAATPAASVAEAAPKDDRRQQGRRESDKPAATQNAESTSIRVGIEKVDQLINLVGELVITQAMIEQRVNALDPVDNEALINSVGQLTRNTRDLQESVMSIRMMPMDFVFSRFPRMVRDLAGKLGKKVEFVTSGATTELDKSLIERIVDPLTHLVRNSVDHGIEKPEVRRERGKPESGTLTLSAAHKGGSIVIEVTDDGGGLNRERILAKAASNGLPVNESMTDAEVYSLIFAPGFSTAEVVTDVSGRGVGMDVVKRNITAMGGNIEIRSALGYGTTISISLPLTLAILDGMSVSLGKSVYVVPLNLIVETLQPRAEDLKTVTGEGLMVHVRGEYLPIIALHALFNHPTQITSPTDGVLLILEADGKKSALFVDRLVGQQQVVIKSLETNFKRIPGVSGATIMGDGSVALILDVPAIIQMGQTTNYVTGGTAFSNQNFLTSQNTINA</sequence>
<dbReference type="InterPro" id="IPR004105">
    <property type="entry name" value="CheA-like_dim"/>
</dbReference>
<dbReference type="Gene3D" id="1.20.120.160">
    <property type="entry name" value="HPT domain"/>
    <property type="match status" value="1"/>
</dbReference>
<dbReference type="InterPro" id="IPR005467">
    <property type="entry name" value="His_kinase_dom"/>
</dbReference>
<dbReference type="InterPro" id="IPR004358">
    <property type="entry name" value="Sig_transdc_His_kin-like_C"/>
</dbReference>
<dbReference type="Gene3D" id="3.30.70.400">
    <property type="entry name" value="CheY-binding domain of CheA"/>
    <property type="match status" value="1"/>
</dbReference>
<dbReference type="SUPFAM" id="SSF47226">
    <property type="entry name" value="Histidine-containing phosphotransfer domain, HPT domain"/>
    <property type="match status" value="1"/>
</dbReference>
<dbReference type="SMART" id="SM00073">
    <property type="entry name" value="HPT"/>
    <property type="match status" value="1"/>
</dbReference>
<dbReference type="SMART" id="SM01231">
    <property type="entry name" value="H-kinase_dim"/>
    <property type="match status" value="1"/>
</dbReference>
<evidence type="ECO:0000256" key="9">
    <source>
        <dbReference type="ARBA" id="ARBA00022741"/>
    </source>
</evidence>
<feature type="compositionally biased region" description="Basic and acidic residues" evidence="15">
    <location>
        <begin position="372"/>
        <end position="387"/>
    </location>
</feature>
<dbReference type="OrthoDB" id="9803176at2"/>
<dbReference type="InterPro" id="IPR008207">
    <property type="entry name" value="Sig_transdc_His_kin_Hpt_dom"/>
</dbReference>
<evidence type="ECO:0000256" key="7">
    <source>
        <dbReference type="ARBA" id="ARBA00022553"/>
    </source>
</evidence>
<keyword evidence="6" id="KW-0145">Chemotaxis</keyword>
<dbReference type="Gene3D" id="3.30.565.10">
    <property type="entry name" value="Histidine kinase-like ATPase, C-terminal domain"/>
    <property type="match status" value="1"/>
</dbReference>
<evidence type="ECO:0000256" key="15">
    <source>
        <dbReference type="SAM" id="MobiDB-lite"/>
    </source>
</evidence>
<keyword evidence="11" id="KW-0067">ATP-binding</keyword>
<evidence type="ECO:0000259" key="18">
    <source>
        <dbReference type="PROSITE" id="PS50894"/>
    </source>
</evidence>
<dbReference type="FunFam" id="2.30.30.40:FF:000048">
    <property type="entry name" value="Chemotaxis protein CheA, putative"/>
    <property type="match status" value="1"/>
</dbReference>
<dbReference type="InterPro" id="IPR036061">
    <property type="entry name" value="CheW-like_dom_sf"/>
</dbReference>
<organism evidence="19 20">
    <name type="scientific">Methylophilus medardicus</name>
    <dbReference type="NCBI Taxonomy" id="2588534"/>
    <lineage>
        <taxon>Bacteria</taxon>
        <taxon>Pseudomonadati</taxon>
        <taxon>Pseudomonadota</taxon>
        <taxon>Betaproteobacteria</taxon>
        <taxon>Nitrosomonadales</taxon>
        <taxon>Methylophilaceae</taxon>
        <taxon>Methylophilus</taxon>
    </lineage>
</organism>
<dbReference type="Pfam" id="PF02895">
    <property type="entry name" value="H-kinase_dim"/>
    <property type="match status" value="1"/>
</dbReference>
<feature type="domain" description="CheW-like" evidence="17">
    <location>
        <begin position="646"/>
        <end position="781"/>
    </location>
</feature>
<dbReference type="SMART" id="SM00387">
    <property type="entry name" value="HATPase_c"/>
    <property type="match status" value="1"/>
</dbReference>
<dbReference type="CDD" id="cd00731">
    <property type="entry name" value="CheA_reg"/>
    <property type="match status" value="1"/>
</dbReference>
<dbReference type="PROSITE" id="PS50851">
    <property type="entry name" value="CHEW"/>
    <property type="match status" value="1"/>
</dbReference>
<feature type="region of interest" description="Disordered" evidence="15">
    <location>
        <begin position="359"/>
        <end position="396"/>
    </location>
</feature>
<evidence type="ECO:0000256" key="10">
    <source>
        <dbReference type="ARBA" id="ARBA00022777"/>
    </source>
</evidence>
<dbReference type="Gene3D" id="2.30.30.40">
    <property type="entry name" value="SH3 Domains"/>
    <property type="match status" value="1"/>
</dbReference>
<accession>A0A5B8CS75</accession>
<evidence type="ECO:0000313" key="19">
    <source>
        <dbReference type="EMBL" id="QDC44152.1"/>
    </source>
</evidence>
<dbReference type="PROSITE" id="PS50109">
    <property type="entry name" value="HIS_KIN"/>
    <property type="match status" value="1"/>
</dbReference>
<evidence type="ECO:0000256" key="5">
    <source>
        <dbReference type="ARBA" id="ARBA00022490"/>
    </source>
</evidence>
<evidence type="ECO:0000256" key="4">
    <source>
        <dbReference type="ARBA" id="ARBA00021495"/>
    </source>
</evidence>
<dbReference type="GO" id="GO:0005524">
    <property type="term" value="F:ATP binding"/>
    <property type="evidence" value="ECO:0007669"/>
    <property type="project" value="UniProtKB-KW"/>
</dbReference>
<dbReference type="PROSITE" id="PS50894">
    <property type="entry name" value="HPT"/>
    <property type="match status" value="1"/>
</dbReference>
<keyword evidence="5" id="KW-0963">Cytoplasm</keyword>
<dbReference type="GO" id="GO:0000155">
    <property type="term" value="F:phosphorelay sensor kinase activity"/>
    <property type="evidence" value="ECO:0007669"/>
    <property type="project" value="InterPro"/>
</dbReference>
<gene>
    <name evidence="19" type="ORF">FIU01_06205</name>
</gene>
<dbReference type="KEGG" id="mmec:FIU01_06205"/>
<dbReference type="PANTHER" id="PTHR43395:SF10">
    <property type="entry name" value="CHEMOTAXIS PROTEIN CHEA"/>
    <property type="match status" value="1"/>
</dbReference>
<evidence type="ECO:0000256" key="13">
    <source>
        <dbReference type="ARBA" id="ARBA00035100"/>
    </source>
</evidence>
<dbReference type="FunFam" id="3.30.565.10:FF:000016">
    <property type="entry name" value="Chemotaxis protein CheA, putative"/>
    <property type="match status" value="1"/>
</dbReference>
<dbReference type="AlphaFoldDB" id="A0A5B8CS75"/>
<dbReference type="InterPro" id="IPR036890">
    <property type="entry name" value="HATPase_C_sf"/>
</dbReference>
<keyword evidence="9" id="KW-0547">Nucleotide-binding</keyword>
<dbReference type="InterPro" id="IPR037006">
    <property type="entry name" value="CheA-like_homodim_sf"/>
</dbReference>
<dbReference type="Proteomes" id="UP000311008">
    <property type="component" value="Chromosome"/>
</dbReference>
<evidence type="ECO:0000256" key="14">
    <source>
        <dbReference type="PROSITE-ProRule" id="PRU00110"/>
    </source>
</evidence>
<dbReference type="SUPFAM" id="SSF55052">
    <property type="entry name" value="CheY-binding domain of CheA"/>
    <property type="match status" value="1"/>
</dbReference>
<dbReference type="InterPro" id="IPR036097">
    <property type="entry name" value="HisK_dim/P_sf"/>
</dbReference>
<dbReference type="InterPro" id="IPR035891">
    <property type="entry name" value="CheY-binding_CheA"/>
</dbReference>
<evidence type="ECO:0000256" key="3">
    <source>
        <dbReference type="ARBA" id="ARBA00012438"/>
    </source>
</evidence>
<keyword evidence="7 14" id="KW-0597">Phosphoprotein</keyword>
<protein>
    <recommendedName>
        <fullName evidence="4">Chemotaxis protein CheA</fullName>
        <ecNumber evidence="3">2.7.13.3</ecNumber>
    </recommendedName>
</protein>